<accession>B4J831</accession>
<dbReference type="PRINTS" id="PR00783">
    <property type="entry name" value="MINTRINSICP"/>
</dbReference>
<dbReference type="SUPFAM" id="SSF81338">
    <property type="entry name" value="Aquaporin-like"/>
    <property type="match status" value="1"/>
</dbReference>
<comment type="subcellular location">
    <subcellularLocation>
        <location evidence="1">Membrane</location>
        <topology evidence="1">Multi-pass membrane protein</topology>
    </subcellularLocation>
</comment>
<evidence type="ECO:0000256" key="5">
    <source>
        <dbReference type="RuleBase" id="RU000477"/>
    </source>
</evidence>
<comment type="similarity">
    <text evidence="5">Belongs to the MIP/aquaporin (TC 1.A.8) family.</text>
</comment>
<dbReference type="OrthoDB" id="3222at2759"/>
<keyword evidence="4 6" id="KW-0472">Membrane</keyword>
<dbReference type="PANTHER" id="PTHR19139">
    <property type="entry name" value="AQUAPORIN TRANSPORTER"/>
    <property type="match status" value="1"/>
</dbReference>
<evidence type="ECO:0000256" key="2">
    <source>
        <dbReference type="ARBA" id="ARBA00022692"/>
    </source>
</evidence>
<dbReference type="InterPro" id="IPR034294">
    <property type="entry name" value="Aquaporin_transptr"/>
</dbReference>
<dbReference type="PANTHER" id="PTHR19139:SF270">
    <property type="entry name" value="ENTOMOGLYCEROPORIN 1-RELATED"/>
    <property type="match status" value="1"/>
</dbReference>
<feature type="transmembrane region" description="Helical" evidence="6">
    <location>
        <begin position="172"/>
        <end position="195"/>
    </location>
</feature>
<dbReference type="HOGENOM" id="CLU_020019_3_3_1"/>
<feature type="transmembrane region" description="Helical" evidence="6">
    <location>
        <begin position="23"/>
        <end position="42"/>
    </location>
</feature>
<dbReference type="STRING" id="7222.B4J831"/>
<evidence type="ECO:0000256" key="3">
    <source>
        <dbReference type="ARBA" id="ARBA00022989"/>
    </source>
</evidence>
<dbReference type="eggNOG" id="KOG0223">
    <property type="taxonomic scope" value="Eukaryota"/>
</dbReference>
<dbReference type="InParanoid" id="B4J831"/>
<evidence type="ECO:0000313" key="7">
    <source>
        <dbReference type="EMBL" id="EDW02261.1"/>
    </source>
</evidence>
<sequence length="205" mass="22400">MILTLGCCLSTYSSSGPNYAIGWGLIYLAAIHTFAFLSGAHLNPAVSATATIVGVMEWQLMLCYWLVQLLGALVGFGMAYVAMPNKSGKICLTTLGNYDEVKLMGIELFMMMMFLFAYCGIWDKRSESAYDSVSARVGFIFAALCCASAYYTGGTLNFYRSLAPAIVHVTFGGLWCIFVAHLLATIVVALLWRFLIAAEEPQPME</sequence>
<keyword evidence="2 5" id="KW-0812">Transmembrane</keyword>
<dbReference type="Pfam" id="PF00230">
    <property type="entry name" value="MIP"/>
    <property type="match status" value="1"/>
</dbReference>
<dbReference type="KEGG" id="dgr:6560276"/>
<evidence type="ECO:0000256" key="6">
    <source>
        <dbReference type="SAM" id="Phobius"/>
    </source>
</evidence>
<evidence type="ECO:0000313" key="8">
    <source>
        <dbReference type="Proteomes" id="UP000001070"/>
    </source>
</evidence>
<feature type="transmembrane region" description="Helical" evidence="6">
    <location>
        <begin position="103"/>
        <end position="121"/>
    </location>
</feature>
<dbReference type="GO" id="GO:0005886">
    <property type="term" value="C:plasma membrane"/>
    <property type="evidence" value="ECO:0007669"/>
    <property type="project" value="TreeGrafter"/>
</dbReference>
<dbReference type="InterPro" id="IPR023271">
    <property type="entry name" value="Aquaporin-like"/>
</dbReference>
<keyword evidence="3 6" id="KW-1133">Transmembrane helix</keyword>
<evidence type="ECO:0000256" key="1">
    <source>
        <dbReference type="ARBA" id="ARBA00004141"/>
    </source>
</evidence>
<feature type="transmembrane region" description="Helical" evidence="6">
    <location>
        <begin position="133"/>
        <end position="152"/>
    </location>
</feature>
<name>B4J831_DROGR</name>
<dbReference type="AlphaFoldDB" id="B4J831"/>
<proteinExistence type="inferred from homology"/>
<dbReference type="InterPro" id="IPR000425">
    <property type="entry name" value="MIP"/>
</dbReference>
<dbReference type="Gene3D" id="1.20.1080.10">
    <property type="entry name" value="Glycerol uptake facilitator protein"/>
    <property type="match status" value="1"/>
</dbReference>
<evidence type="ECO:0000256" key="4">
    <source>
        <dbReference type="ARBA" id="ARBA00023136"/>
    </source>
</evidence>
<organism evidence="8">
    <name type="scientific">Drosophila grimshawi</name>
    <name type="common">Hawaiian fruit fly</name>
    <name type="synonym">Idiomyia grimshawi</name>
    <dbReference type="NCBI Taxonomy" id="7222"/>
    <lineage>
        <taxon>Eukaryota</taxon>
        <taxon>Metazoa</taxon>
        <taxon>Ecdysozoa</taxon>
        <taxon>Arthropoda</taxon>
        <taxon>Hexapoda</taxon>
        <taxon>Insecta</taxon>
        <taxon>Pterygota</taxon>
        <taxon>Neoptera</taxon>
        <taxon>Endopterygota</taxon>
        <taxon>Diptera</taxon>
        <taxon>Brachycera</taxon>
        <taxon>Muscomorpha</taxon>
        <taxon>Ephydroidea</taxon>
        <taxon>Drosophilidae</taxon>
        <taxon>Drosophila</taxon>
        <taxon>Hawaiian Drosophila</taxon>
    </lineage>
</organism>
<feature type="transmembrane region" description="Helical" evidence="6">
    <location>
        <begin position="62"/>
        <end position="83"/>
    </location>
</feature>
<reference evidence="7 8" key="1">
    <citation type="journal article" date="2007" name="Nature">
        <title>Evolution of genes and genomes on the Drosophila phylogeny.</title>
        <authorList>
            <consortium name="Drosophila 12 Genomes Consortium"/>
            <person name="Clark A.G."/>
            <person name="Eisen M.B."/>
            <person name="Smith D.R."/>
            <person name="Bergman C.M."/>
            <person name="Oliver B."/>
            <person name="Markow T.A."/>
            <person name="Kaufman T.C."/>
            <person name="Kellis M."/>
            <person name="Gelbart W."/>
            <person name="Iyer V.N."/>
            <person name="Pollard D.A."/>
            <person name="Sackton T.B."/>
            <person name="Larracuente A.M."/>
            <person name="Singh N.D."/>
            <person name="Abad J.P."/>
            <person name="Abt D.N."/>
            <person name="Adryan B."/>
            <person name="Aguade M."/>
            <person name="Akashi H."/>
            <person name="Anderson W.W."/>
            <person name="Aquadro C.F."/>
            <person name="Ardell D.H."/>
            <person name="Arguello R."/>
            <person name="Artieri C.G."/>
            <person name="Barbash D.A."/>
            <person name="Barker D."/>
            <person name="Barsanti P."/>
            <person name="Batterham P."/>
            <person name="Batzoglou S."/>
            <person name="Begun D."/>
            <person name="Bhutkar A."/>
            <person name="Blanco E."/>
            <person name="Bosak S.A."/>
            <person name="Bradley R.K."/>
            <person name="Brand A.D."/>
            <person name="Brent M.R."/>
            <person name="Brooks A.N."/>
            <person name="Brown R.H."/>
            <person name="Butlin R.K."/>
            <person name="Caggese C."/>
            <person name="Calvi B.R."/>
            <person name="Bernardo de Carvalho A."/>
            <person name="Caspi A."/>
            <person name="Castrezana S."/>
            <person name="Celniker S.E."/>
            <person name="Chang J.L."/>
            <person name="Chapple C."/>
            <person name="Chatterji S."/>
            <person name="Chinwalla A."/>
            <person name="Civetta A."/>
            <person name="Clifton S.W."/>
            <person name="Comeron J.M."/>
            <person name="Costello J.C."/>
            <person name="Coyne J.A."/>
            <person name="Daub J."/>
            <person name="David R.G."/>
            <person name="Delcher A.L."/>
            <person name="Delehaunty K."/>
            <person name="Do C.B."/>
            <person name="Ebling H."/>
            <person name="Edwards K."/>
            <person name="Eickbush T."/>
            <person name="Evans J.D."/>
            <person name="Filipski A."/>
            <person name="Findeiss S."/>
            <person name="Freyhult E."/>
            <person name="Fulton L."/>
            <person name="Fulton R."/>
            <person name="Garcia A.C."/>
            <person name="Gardiner A."/>
            <person name="Garfield D.A."/>
            <person name="Garvin B.E."/>
            <person name="Gibson G."/>
            <person name="Gilbert D."/>
            <person name="Gnerre S."/>
            <person name="Godfrey J."/>
            <person name="Good R."/>
            <person name="Gotea V."/>
            <person name="Gravely B."/>
            <person name="Greenberg A.J."/>
            <person name="Griffiths-Jones S."/>
            <person name="Gross S."/>
            <person name="Guigo R."/>
            <person name="Gustafson E.A."/>
            <person name="Haerty W."/>
            <person name="Hahn M.W."/>
            <person name="Halligan D.L."/>
            <person name="Halpern A.L."/>
            <person name="Halter G.M."/>
            <person name="Han M.V."/>
            <person name="Heger A."/>
            <person name="Hillier L."/>
            <person name="Hinrichs A.S."/>
            <person name="Holmes I."/>
            <person name="Hoskins R.A."/>
            <person name="Hubisz M.J."/>
            <person name="Hultmark D."/>
            <person name="Huntley M.A."/>
            <person name="Jaffe D.B."/>
            <person name="Jagadeeshan S."/>
            <person name="Jeck W.R."/>
            <person name="Johnson J."/>
            <person name="Jones C.D."/>
            <person name="Jordan W.C."/>
            <person name="Karpen G.H."/>
            <person name="Kataoka E."/>
            <person name="Keightley P.D."/>
            <person name="Kheradpour P."/>
            <person name="Kirkness E.F."/>
            <person name="Koerich L.B."/>
            <person name="Kristiansen K."/>
            <person name="Kudrna D."/>
            <person name="Kulathinal R.J."/>
            <person name="Kumar S."/>
            <person name="Kwok R."/>
            <person name="Lander E."/>
            <person name="Langley C.H."/>
            <person name="Lapoint R."/>
            <person name="Lazzaro B.P."/>
            <person name="Lee S.J."/>
            <person name="Levesque L."/>
            <person name="Li R."/>
            <person name="Lin C.F."/>
            <person name="Lin M.F."/>
            <person name="Lindblad-Toh K."/>
            <person name="Llopart A."/>
            <person name="Long M."/>
            <person name="Low L."/>
            <person name="Lozovsky E."/>
            <person name="Lu J."/>
            <person name="Luo M."/>
            <person name="Machado C.A."/>
            <person name="Makalowski W."/>
            <person name="Marzo M."/>
            <person name="Matsuda M."/>
            <person name="Matzkin L."/>
            <person name="McAllister B."/>
            <person name="McBride C.S."/>
            <person name="McKernan B."/>
            <person name="McKernan K."/>
            <person name="Mendez-Lago M."/>
            <person name="Minx P."/>
            <person name="Mollenhauer M.U."/>
            <person name="Montooth K."/>
            <person name="Mount S.M."/>
            <person name="Mu X."/>
            <person name="Myers E."/>
            <person name="Negre B."/>
            <person name="Newfeld S."/>
            <person name="Nielsen R."/>
            <person name="Noor M.A."/>
            <person name="O'Grady P."/>
            <person name="Pachter L."/>
            <person name="Papaceit M."/>
            <person name="Parisi M.J."/>
            <person name="Parisi M."/>
            <person name="Parts L."/>
            <person name="Pedersen J.S."/>
            <person name="Pesole G."/>
            <person name="Phillippy A.M."/>
            <person name="Ponting C.P."/>
            <person name="Pop M."/>
            <person name="Porcelli D."/>
            <person name="Powell J.R."/>
            <person name="Prohaska S."/>
            <person name="Pruitt K."/>
            <person name="Puig M."/>
            <person name="Quesneville H."/>
            <person name="Ram K.R."/>
            <person name="Rand D."/>
            <person name="Rasmussen M.D."/>
            <person name="Reed L.K."/>
            <person name="Reenan R."/>
            <person name="Reily A."/>
            <person name="Remington K.A."/>
            <person name="Rieger T.T."/>
            <person name="Ritchie M.G."/>
            <person name="Robin C."/>
            <person name="Rogers Y.H."/>
            <person name="Rohde C."/>
            <person name="Rozas J."/>
            <person name="Rubenfield M.J."/>
            <person name="Ruiz A."/>
            <person name="Russo S."/>
            <person name="Salzberg S.L."/>
            <person name="Sanchez-Gracia A."/>
            <person name="Saranga D.J."/>
            <person name="Sato H."/>
            <person name="Schaeffer S.W."/>
            <person name="Schatz M.C."/>
            <person name="Schlenke T."/>
            <person name="Schwartz R."/>
            <person name="Segarra C."/>
            <person name="Singh R.S."/>
            <person name="Sirot L."/>
            <person name="Sirota M."/>
            <person name="Sisneros N.B."/>
            <person name="Smith C.D."/>
            <person name="Smith T.F."/>
            <person name="Spieth J."/>
            <person name="Stage D.E."/>
            <person name="Stark A."/>
            <person name="Stephan W."/>
            <person name="Strausberg R.L."/>
            <person name="Strempel S."/>
            <person name="Sturgill D."/>
            <person name="Sutton G."/>
            <person name="Sutton G.G."/>
            <person name="Tao W."/>
            <person name="Teichmann S."/>
            <person name="Tobari Y.N."/>
            <person name="Tomimura Y."/>
            <person name="Tsolas J.M."/>
            <person name="Valente V.L."/>
            <person name="Venter E."/>
            <person name="Venter J.C."/>
            <person name="Vicario S."/>
            <person name="Vieira F.G."/>
            <person name="Vilella A.J."/>
            <person name="Villasante A."/>
            <person name="Walenz B."/>
            <person name="Wang J."/>
            <person name="Wasserman M."/>
            <person name="Watts T."/>
            <person name="Wilson D."/>
            <person name="Wilson R.K."/>
            <person name="Wing R.A."/>
            <person name="Wolfner M.F."/>
            <person name="Wong A."/>
            <person name="Wong G.K."/>
            <person name="Wu C.I."/>
            <person name="Wu G."/>
            <person name="Yamamoto D."/>
            <person name="Yang H.P."/>
            <person name="Yang S.P."/>
            <person name="Yorke J.A."/>
            <person name="Yoshida K."/>
            <person name="Zdobnov E."/>
            <person name="Zhang P."/>
            <person name="Zhang Y."/>
            <person name="Zimin A.V."/>
            <person name="Baldwin J."/>
            <person name="Abdouelleil A."/>
            <person name="Abdulkadir J."/>
            <person name="Abebe A."/>
            <person name="Abera B."/>
            <person name="Abreu J."/>
            <person name="Acer S.C."/>
            <person name="Aftuck L."/>
            <person name="Alexander A."/>
            <person name="An P."/>
            <person name="Anderson E."/>
            <person name="Anderson S."/>
            <person name="Arachi H."/>
            <person name="Azer M."/>
            <person name="Bachantsang P."/>
            <person name="Barry A."/>
            <person name="Bayul T."/>
            <person name="Berlin A."/>
            <person name="Bessette D."/>
            <person name="Bloom T."/>
            <person name="Blye J."/>
            <person name="Boguslavskiy L."/>
            <person name="Bonnet C."/>
            <person name="Boukhgalter B."/>
            <person name="Bourzgui I."/>
            <person name="Brown A."/>
            <person name="Cahill P."/>
            <person name="Channer S."/>
            <person name="Cheshatsang Y."/>
            <person name="Chuda L."/>
            <person name="Citroen M."/>
            <person name="Collymore A."/>
            <person name="Cooke P."/>
            <person name="Costello M."/>
            <person name="D'Aco K."/>
            <person name="Daza R."/>
            <person name="De Haan G."/>
            <person name="DeGray S."/>
            <person name="DeMaso C."/>
            <person name="Dhargay N."/>
            <person name="Dooley K."/>
            <person name="Dooley E."/>
            <person name="Doricent M."/>
            <person name="Dorje P."/>
            <person name="Dorjee K."/>
            <person name="Dupes A."/>
            <person name="Elong R."/>
            <person name="Falk J."/>
            <person name="Farina A."/>
            <person name="Faro S."/>
            <person name="Ferguson D."/>
            <person name="Fisher S."/>
            <person name="Foley C.D."/>
            <person name="Franke A."/>
            <person name="Friedrich D."/>
            <person name="Gadbois L."/>
            <person name="Gearin G."/>
            <person name="Gearin C.R."/>
            <person name="Giannoukos G."/>
            <person name="Goode T."/>
            <person name="Graham J."/>
            <person name="Grandbois E."/>
            <person name="Grewal S."/>
            <person name="Gyaltsen K."/>
            <person name="Hafez N."/>
            <person name="Hagos B."/>
            <person name="Hall J."/>
            <person name="Henson C."/>
            <person name="Hollinger A."/>
            <person name="Honan T."/>
            <person name="Huard M.D."/>
            <person name="Hughes L."/>
            <person name="Hurhula B."/>
            <person name="Husby M.E."/>
            <person name="Kamat A."/>
            <person name="Kanga B."/>
            <person name="Kashin S."/>
            <person name="Khazanovich D."/>
            <person name="Kisner P."/>
            <person name="Lance K."/>
            <person name="Lara M."/>
            <person name="Lee W."/>
            <person name="Lennon N."/>
            <person name="Letendre F."/>
            <person name="LeVine R."/>
            <person name="Lipovsky A."/>
            <person name="Liu X."/>
            <person name="Liu J."/>
            <person name="Liu S."/>
            <person name="Lokyitsang T."/>
            <person name="Lokyitsang Y."/>
            <person name="Lubonja R."/>
            <person name="Lui A."/>
            <person name="MacDonald P."/>
            <person name="Magnisalis V."/>
            <person name="Maru K."/>
            <person name="Matthews C."/>
            <person name="McCusker W."/>
            <person name="McDonough S."/>
            <person name="Mehta T."/>
            <person name="Meldrim J."/>
            <person name="Meneus L."/>
            <person name="Mihai O."/>
            <person name="Mihalev A."/>
            <person name="Mihova T."/>
            <person name="Mittelman R."/>
            <person name="Mlenga V."/>
            <person name="Montmayeur A."/>
            <person name="Mulrain L."/>
            <person name="Navidi A."/>
            <person name="Naylor J."/>
            <person name="Negash T."/>
            <person name="Nguyen T."/>
            <person name="Nguyen N."/>
            <person name="Nicol R."/>
            <person name="Norbu C."/>
            <person name="Norbu N."/>
            <person name="Novod N."/>
            <person name="O'Neill B."/>
            <person name="Osman S."/>
            <person name="Markiewicz E."/>
            <person name="Oyono O.L."/>
            <person name="Patti C."/>
            <person name="Phunkhang P."/>
            <person name="Pierre F."/>
            <person name="Priest M."/>
            <person name="Raghuraman S."/>
            <person name="Rege F."/>
            <person name="Reyes R."/>
            <person name="Rise C."/>
            <person name="Rogov P."/>
            <person name="Ross K."/>
            <person name="Ryan E."/>
            <person name="Settipalli S."/>
            <person name="Shea T."/>
            <person name="Sherpa N."/>
            <person name="Shi L."/>
            <person name="Shih D."/>
            <person name="Sparrow T."/>
            <person name="Spaulding J."/>
            <person name="Stalker J."/>
            <person name="Stange-Thomann N."/>
            <person name="Stavropoulos S."/>
            <person name="Stone C."/>
            <person name="Strader C."/>
            <person name="Tesfaye S."/>
            <person name="Thomson T."/>
            <person name="Thoulutsang Y."/>
            <person name="Thoulutsang D."/>
            <person name="Topham K."/>
            <person name="Topping I."/>
            <person name="Tsamla T."/>
            <person name="Vassiliev H."/>
            <person name="Vo A."/>
            <person name="Wangchuk T."/>
            <person name="Wangdi T."/>
            <person name="Weiand M."/>
            <person name="Wilkinson J."/>
            <person name="Wilson A."/>
            <person name="Yadav S."/>
            <person name="Young G."/>
            <person name="Yu Q."/>
            <person name="Zembek L."/>
            <person name="Zhong D."/>
            <person name="Zimmer A."/>
            <person name="Zwirko Z."/>
            <person name="Jaffe D.B."/>
            <person name="Alvarez P."/>
            <person name="Brockman W."/>
            <person name="Butler J."/>
            <person name="Chin C."/>
            <person name="Gnerre S."/>
            <person name="Grabherr M."/>
            <person name="Kleber M."/>
            <person name="Mauceli E."/>
            <person name="MacCallum I."/>
        </authorList>
    </citation>
    <scope>NUCLEOTIDE SEQUENCE [LARGE SCALE GENOMIC DNA]</scope>
    <source>
        <strain evidence="8">Tucson 15287-2541.00</strain>
    </source>
</reference>
<gene>
    <name evidence="7" type="primary">Dgri\GH21898</name>
    <name evidence="7" type="ORF">Dgri_GH21898</name>
</gene>
<protein>
    <submittedName>
        <fullName evidence="7">GH21898</fullName>
    </submittedName>
</protein>
<dbReference type="PhylomeDB" id="B4J831"/>
<keyword evidence="8" id="KW-1185">Reference proteome</keyword>
<dbReference type="OMA" id="MEWQLML"/>
<dbReference type="EMBL" id="CH916367">
    <property type="protein sequence ID" value="EDW02261.1"/>
    <property type="molecule type" value="Genomic_DNA"/>
</dbReference>
<dbReference type="Proteomes" id="UP000001070">
    <property type="component" value="Unassembled WGS sequence"/>
</dbReference>
<dbReference type="GO" id="GO:0015267">
    <property type="term" value="F:channel activity"/>
    <property type="evidence" value="ECO:0007669"/>
    <property type="project" value="InterPro"/>
</dbReference>
<keyword evidence="5" id="KW-0813">Transport</keyword>